<evidence type="ECO:0000313" key="1">
    <source>
        <dbReference type="EMBL" id="QJA53349.1"/>
    </source>
</evidence>
<proteinExistence type="predicted"/>
<dbReference type="AlphaFoldDB" id="A0A6H2A0T7"/>
<evidence type="ECO:0000313" key="2">
    <source>
        <dbReference type="EMBL" id="QJA67019.1"/>
    </source>
</evidence>
<accession>A0A6H2A0T7</accession>
<gene>
    <name evidence="3" type="ORF">MM415A00187_0066</name>
    <name evidence="2" type="ORF">MM415B00313_0067</name>
    <name evidence="1" type="ORF">TM448A03446_0003</name>
    <name evidence="4" type="ORF">TM448B03003_0003</name>
</gene>
<dbReference type="EMBL" id="MT141564">
    <property type="protein sequence ID" value="QJA67019.1"/>
    <property type="molecule type" value="Genomic_DNA"/>
</dbReference>
<dbReference type="EMBL" id="MT144415">
    <property type="protein sequence ID" value="QJA53349.1"/>
    <property type="molecule type" value="Genomic_DNA"/>
</dbReference>
<protein>
    <submittedName>
        <fullName evidence="1">Uncharacterized protein</fullName>
    </submittedName>
</protein>
<sequence length="125" mass="14583">MSCTINVDRIEMLYNKVIQVIMSSCLNADEYRESPLYKLFTALIQDEAIAFVFADCGICRGDLILKVIREMRVPYDTLNPLLFIPEAKIFDVVEMKDGDKVIDVYFKPTEVYTYCREKYLTDKQN</sequence>
<evidence type="ECO:0000313" key="3">
    <source>
        <dbReference type="EMBL" id="QJA84531.1"/>
    </source>
</evidence>
<evidence type="ECO:0000313" key="4">
    <source>
        <dbReference type="EMBL" id="QJI02208.1"/>
    </source>
</evidence>
<dbReference type="EMBL" id="MT144983">
    <property type="protein sequence ID" value="QJI02208.1"/>
    <property type="molecule type" value="Genomic_DNA"/>
</dbReference>
<reference evidence="1" key="1">
    <citation type="submission" date="2020-03" db="EMBL/GenBank/DDBJ databases">
        <title>The deep terrestrial virosphere.</title>
        <authorList>
            <person name="Holmfeldt K."/>
            <person name="Nilsson E."/>
            <person name="Simone D."/>
            <person name="Lopez-Fernandez M."/>
            <person name="Wu X."/>
            <person name="de Brujin I."/>
            <person name="Lundin D."/>
            <person name="Andersson A."/>
            <person name="Bertilsson S."/>
            <person name="Dopson M."/>
        </authorList>
    </citation>
    <scope>NUCLEOTIDE SEQUENCE</scope>
    <source>
        <strain evidence="3">MM415A00187</strain>
        <strain evidence="2">MM415B00313</strain>
        <strain evidence="1">TM448A03446</strain>
        <strain evidence="4">TM448B03003</strain>
    </source>
</reference>
<dbReference type="EMBL" id="MT142530">
    <property type="protein sequence ID" value="QJA84531.1"/>
    <property type="molecule type" value="Genomic_DNA"/>
</dbReference>
<organism evidence="1">
    <name type="scientific">viral metagenome</name>
    <dbReference type="NCBI Taxonomy" id="1070528"/>
    <lineage>
        <taxon>unclassified sequences</taxon>
        <taxon>metagenomes</taxon>
        <taxon>organismal metagenomes</taxon>
    </lineage>
</organism>
<name>A0A6H2A0T7_9ZZZZ</name>